<feature type="transmembrane region" description="Helical" evidence="1">
    <location>
        <begin position="20"/>
        <end position="41"/>
    </location>
</feature>
<gene>
    <name evidence="2" type="ORF">I215_11244</name>
</gene>
<comment type="caution">
    <text evidence="2">The sequence shown here is derived from an EMBL/GenBank/DDBJ whole genome shotgun (WGS) entry which is preliminary data.</text>
</comment>
<accession>K2QIV4</accession>
<dbReference type="Gene3D" id="1.20.210.10">
    <property type="entry name" value="Cytochrome c oxidase-like, subunit I domain"/>
    <property type="match status" value="1"/>
</dbReference>
<proteinExistence type="predicted"/>
<dbReference type="InterPro" id="IPR036927">
    <property type="entry name" value="Cyt_c_oxase-like_su1_sf"/>
</dbReference>
<evidence type="ECO:0000256" key="1">
    <source>
        <dbReference type="SAM" id="Phobius"/>
    </source>
</evidence>
<evidence type="ECO:0000313" key="2">
    <source>
        <dbReference type="EMBL" id="EKF54642.1"/>
    </source>
</evidence>
<organism evidence="2 3">
    <name type="scientific">Galbibacter marinus</name>
    <dbReference type="NCBI Taxonomy" id="555500"/>
    <lineage>
        <taxon>Bacteria</taxon>
        <taxon>Pseudomonadati</taxon>
        <taxon>Bacteroidota</taxon>
        <taxon>Flavobacteriia</taxon>
        <taxon>Flavobacteriales</taxon>
        <taxon>Flavobacteriaceae</taxon>
        <taxon>Galbibacter</taxon>
    </lineage>
</organism>
<name>K2QIV4_9FLAO</name>
<dbReference type="eggNOG" id="COG3256">
    <property type="taxonomic scope" value="Bacteria"/>
</dbReference>
<keyword evidence="1" id="KW-0472">Membrane</keyword>
<dbReference type="AlphaFoldDB" id="K2QIV4"/>
<keyword evidence="1" id="KW-1133">Transmembrane helix</keyword>
<sequence length="93" mass="10740">MWDARLTEFAQQPGMDTIKWLRVTGDTTFAIGFFALIWFVFSLKSGREAEKELKIKSYGYLHKNNGVPQKTQRRNKGQCTRRFMCSMLGISGI</sequence>
<keyword evidence="1" id="KW-0812">Transmembrane</keyword>
<dbReference type="EMBL" id="AMSG01000017">
    <property type="protein sequence ID" value="EKF54642.1"/>
    <property type="molecule type" value="Genomic_DNA"/>
</dbReference>
<dbReference type="Proteomes" id="UP000007364">
    <property type="component" value="Unassembled WGS sequence"/>
</dbReference>
<reference evidence="2 3" key="1">
    <citation type="journal article" date="2012" name="J. Bacteriol.">
        <title>Genome Sequence of Galbibacter marinum Type Strain ck-I2-15.</title>
        <authorList>
            <person name="Lai Q."/>
            <person name="Li C."/>
            <person name="Shao Z."/>
        </authorList>
    </citation>
    <scope>NUCLEOTIDE SEQUENCE [LARGE SCALE GENOMIC DNA]</scope>
    <source>
        <strain evidence="3">ck-I2-15</strain>
    </source>
</reference>
<dbReference type="STRING" id="555500.I215_11244"/>
<evidence type="ECO:0000313" key="3">
    <source>
        <dbReference type="Proteomes" id="UP000007364"/>
    </source>
</evidence>
<keyword evidence="3" id="KW-1185">Reference proteome</keyword>
<protein>
    <submittedName>
        <fullName evidence="2">Nitric oxide reductase large subunit-like protein</fullName>
    </submittedName>
</protein>